<dbReference type="InterPro" id="IPR036465">
    <property type="entry name" value="vWFA_dom_sf"/>
</dbReference>
<dbReference type="AlphaFoldDB" id="A9B8V2"/>
<reference evidence="5 6" key="1">
    <citation type="journal article" date="2011" name="Stand. Genomic Sci.">
        <title>Complete genome sequence of the filamentous gliding predatory bacterium Herpetosiphon aurantiacus type strain (114-95(T)).</title>
        <authorList>
            <person name="Kiss H."/>
            <person name="Nett M."/>
            <person name="Domin N."/>
            <person name="Martin K."/>
            <person name="Maresca J.A."/>
            <person name="Copeland A."/>
            <person name="Lapidus A."/>
            <person name="Lucas S."/>
            <person name="Berry K.W."/>
            <person name="Glavina Del Rio T."/>
            <person name="Dalin E."/>
            <person name="Tice H."/>
            <person name="Pitluck S."/>
            <person name="Richardson P."/>
            <person name="Bruce D."/>
            <person name="Goodwin L."/>
            <person name="Han C."/>
            <person name="Detter J.C."/>
            <person name="Schmutz J."/>
            <person name="Brettin T."/>
            <person name="Land M."/>
            <person name="Hauser L."/>
            <person name="Kyrpides N.C."/>
            <person name="Ivanova N."/>
            <person name="Goker M."/>
            <person name="Woyke T."/>
            <person name="Klenk H.P."/>
            <person name="Bryant D.A."/>
        </authorList>
    </citation>
    <scope>NUCLEOTIDE SEQUENCE [LARGE SCALE GENOMIC DNA]</scope>
    <source>
        <strain evidence="6">ATCC 23779 / DSM 785 / 114-95</strain>
        <plasmid evidence="5">pHAU01</plasmid>
    </source>
</reference>
<evidence type="ECO:0000256" key="3">
    <source>
        <dbReference type="ARBA" id="ARBA00022729"/>
    </source>
</evidence>
<evidence type="ECO:0000256" key="2">
    <source>
        <dbReference type="ARBA" id="ARBA00022525"/>
    </source>
</evidence>
<accession>A9B8V2</accession>
<dbReference type="KEGG" id="hau:Haur_5138"/>
<dbReference type="CDD" id="cd00198">
    <property type="entry name" value="vWFA"/>
    <property type="match status" value="1"/>
</dbReference>
<dbReference type="Proteomes" id="UP000000787">
    <property type="component" value="Plasmid pHAU01"/>
</dbReference>
<dbReference type="HOGENOM" id="CLU_096822_0_0_0"/>
<dbReference type="InterPro" id="IPR052969">
    <property type="entry name" value="Thr-specific_kinase-like"/>
</dbReference>
<dbReference type="PROSITE" id="PS50234">
    <property type="entry name" value="VWFA"/>
    <property type="match status" value="1"/>
</dbReference>
<geneLocation type="plasmid" evidence="5 6">
    <name>pHAU01</name>
</geneLocation>
<keyword evidence="2" id="KW-0964">Secreted</keyword>
<dbReference type="InterPro" id="IPR056861">
    <property type="entry name" value="HMCN1-like_VWA"/>
</dbReference>
<evidence type="ECO:0000313" key="6">
    <source>
        <dbReference type="Proteomes" id="UP000000787"/>
    </source>
</evidence>
<keyword evidence="3" id="KW-0732">Signal</keyword>
<dbReference type="Pfam" id="PF25106">
    <property type="entry name" value="VWA_4"/>
    <property type="match status" value="1"/>
</dbReference>
<proteinExistence type="predicted"/>
<dbReference type="InterPro" id="IPR002035">
    <property type="entry name" value="VWF_A"/>
</dbReference>
<organism evidence="5 6">
    <name type="scientific">Herpetosiphon aurantiacus (strain ATCC 23779 / DSM 785 / 114-95)</name>
    <dbReference type="NCBI Taxonomy" id="316274"/>
    <lineage>
        <taxon>Bacteria</taxon>
        <taxon>Bacillati</taxon>
        <taxon>Chloroflexota</taxon>
        <taxon>Chloroflexia</taxon>
        <taxon>Herpetosiphonales</taxon>
        <taxon>Herpetosiphonaceae</taxon>
        <taxon>Herpetosiphon</taxon>
    </lineage>
</organism>
<evidence type="ECO:0000259" key="4">
    <source>
        <dbReference type="PROSITE" id="PS50234"/>
    </source>
</evidence>
<gene>
    <name evidence="5" type="ordered locus">Haur_5138</name>
</gene>
<dbReference type="BioCyc" id="HAUR316274:GHYA-5200-MONOMER"/>
<dbReference type="EMBL" id="CP000876">
    <property type="protein sequence ID" value="ABX07766.1"/>
    <property type="molecule type" value="Genomic_DNA"/>
</dbReference>
<dbReference type="SUPFAM" id="SSF53300">
    <property type="entry name" value="vWA-like"/>
    <property type="match status" value="1"/>
</dbReference>
<dbReference type="Gene3D" id="3.40.50.410">
    <property type="entry name" value="von Willebrand factor, type A domain"/>
    <property type="match status" value="1"/>
</dbReference>
<name>A9B8V2_HERA2</name>
<comment type="subcellular location">
    <subcellularLocation>
        <location evidence="1">Secreted</location>
    </subcellularLocation>
</comment>
<evidence type="ECO:0000313" key="5">
    <source>
        <dbReference type="EMBL" id="ABX07766.1"/>
    </source>
</evidence>
<evidence type="ECO:0000256" key="1">
    <source>
        <dbReference type="ARBA" id="ARBA00004613"/>
    </source>
</evidence>
<dbReference type="InParanoid" id="A9B8V2"/>
<keyword evidence="5" id="KW-0614">Plasmid</keyword>
<keyword evidence="6" id="KW-1185">Reference proteome</keyword>
<sequence>MVDGQQGVKYNVDIVLCIDATGSMSSIIDRVKTNAIRFYDDLSSKLTSKSKNVAGLRIKVIAFRDYYDDPSDAMNISKFFNLPDELPGFTSFVNAITADKGGDAPENSLEALALAIKSDWMTSGHRRRQIIVMWTDTNAHPLDQTTFPRPSNYPGDMPNDFNKMSDWWEQGYVDLQAKRLIIYAPDTYPWTDIATNWSMVIHHTSKAGSGLSDIDYQTILDTIVASV</sequence>
<dbReference type="PANTHER" id="PTHR47763">
    <property type="entry name" value="ALPHA-PROTEIN KINASE VWKA"/>
    <property type="match status" value="1"/>
</dbReference>
<protein>
    <recommendedName>
        <fullName evidence="4">VWFA domain-containing protein</fullName>
    </recommendedName>
</protein>
<feature type="domain" description="VWFA" evidence="4">
    <location>
        <begin position="13"/>
        <end position="136"/>
    </location>
</feature>